<feature type="transmembrane region" description="Helical" evidence="10">
    <location>
        <begin position="38"/>
        <end position="66"/>
    </location>
</feature>
<reference evidence="13 14" key="1">
    <citation type="submission" date="2025-04" db="UniProtKB">
        <authorList>
            <consortium name="RefSeq"/>
        </authorList>
    </citation>
    <scope>IDENTIFICATION</scope>
    <source>
        <tissue evidence="13 14">Whole sample</tissue>
    </source>
</reference>
<evidence type="ECO:0000256" key="2">
    <source>
        <dbReference type="ARBA" id="ARBA00022692"/>
    </source>
</evidence>
<keyword evidence="12" id="KW-1185">Reference proteome</keyword>
<dbReference type="InterPro" id="IPR017452">
    <property type="entry name" value="GPCR_Rhodpsn_7TM"/>
</dbReference>
<evidence type="ECO:0000256" key="8">
    <source>
        <dbReference type="RuleBase" id="RU000688"/>
    </source>
</evidence>
<protein>
    <submittedName>
        <fullName evidence="13 14">Orexin receptor type 2-like</fullName>
    </submittedName>
</protein>
<dbReference type="GO" id="GO:0004930">
    <property type="term" value="F:G protein-coupled receptor activity"/>
    <property type="evidence" value="ECO:0007669"/>
    <property type="project" value="UniProtKB-KW"/>
</dbReference>
<dbReference type="PANTHER" id="PTHR24243">
    <property type="entry name" value="G-PROTEIN COUPLED RECEPTOR"/>
    <property type="match status" value="1"/>
</dbReference>
<dbReference type="PRINTS" id="PR00237">
    <property type="entry name" value="GPCRRHODOPSN"/>
</dbReference>
<gene>
    <name evidence="13 14" type="primary">LOC111099668</name>
</gene>
<keyword evidence="4 8" id="KW-0297">G-protein coupled receptor</keyword>
<evidence type="ECO:0000256" key="4">
    <source>
        <dbReference type="ARBA" id="ARBA00023040"/>
    </source>
</evidence>
<evidence type="ECO:0000256" key="6">
    <source>
        <dbReference type="ARBA" id="ARBA00023170"/>
    </source>
</evidence>
<dbReference type="PROSITE" id="PS00237">
    <property type="entry name" value="G_PROTEIN_RECEP_F1_1"/>
    <property type="match status" value="1"/>
</dbReference>
<evidence type="ECO:0000313" key="12">
    <source>
        <dbReference type="Proteomes" id="UP000694844"/>
    </source>
</evidence>
<evidence type="ECO:0000256" key="10">
    <source>
        <dbReference type="SAM" id="Phobius"/>
    </source>
</evidence>
<keyword evidence="6 8" id="KW-0675">Receptor</keyword>
<dbReference type="SUPFAM" id="SSF81321">
    <property type="entry name" value="Family A G protein-coupled receptor-like"/>
    <property type="match status" value="1"/>
</dbReference>
<comment type="similarity">
    <text evidence="8">Belongs to the G-protein coupled receptor 1 family.</text>
</comment>
<feature type="transmembrane region" description="Helical" evidence="10">
    <location>
        <begin position="156"/>
        <end position="176"/>
    </location>
</feature>
<dbReference type="AlphaFoldDB" id="A0A8B8A828"/>
<feature type="transmembrane region" description="Helical" evidence="10">
    <location>
        <begin position="306"/>
        <end position="325"/>
    </location>
</feature>
<dbReference type="InterPro" id="IPR000276">
    <property type="entry name" value="GPCR_Rhodpsn"/>
</dbReference>
<dbReference type="Pfam" id="PF00001">
    <property type="entry name" value="7tm_1"/>
    <property type="match status" value="1"/>
</dbReference>
<evidence type="ECO:0000313" key="13">
    <source>
        <dbReference type="RefSeq" id="XP_022286763.1"/>
    </source>
</evidence>
<feature type="compositionally biased region" description="Basic and acidic residues" evidence="9">
    <location>
        <begin position="280"/>
        <end position="291"/>
    </location>
</feature>
<evidence type="ECO:0000256" key="3">
    <source>
        <dbReference type="ARBA" id="ARBA00022989"/>
    </source>
</evidence>
<dbReference type="GO" id="GO:0016020">
    <property type="term" value="C:membrane"/>
    <property type="evidence" value="ECO:0007669"/>
    <property type="project" value="UniProtKB-SubCell"/>
</dbReference>
<feature type="transmembrane region" description="Helical" evidence="10">
    <location>
        <begin position="206"/>
        <end position="228"/>
    </location>
</feature>
<evidence type="ECO:0000256" key="7">
    <source>
        <dbReference type="ARBA" id="ARBA00023224"/>
    </source>
</evidence>
<evidence type="ECO:0000256" key="1">
    <source>
        <dbReference type="ARBA" id="ARBA00004141"/>
    </source>
</evidence>
<dbReference type="RefSeq" id="XP_022286764.1">
    <property type="nucleotide sequence ID" value="XM_022431056.1"/>
</dbReference>
<accession>A0A8B8A828</accession>
<sequence>MATDFSILSTTDVWNESFYNHSSIDSYAFLRKLNKEAIIHYLPVIVFLCILMVFGIVGNIIVSVLFCQRRRKSTYDLFILNLALLDLLTCFVGIPIEIADLCFSYTFYAPIACKILRVLESWTSMASALILVIVAVDRYKRICKLGKSFSRKKVKVLCFVAVCLGGLLSWPLFIIVGKKTIEFEVPGIKGVDCSMSDDMKGSKFPLVYYGVLLFCFVLCFVFVVVVYIRISVYIKKTKTTRRKHVEPFDSSFSSTGRQQTTLVSFQSINPEHPHPNSTLCRHDTGQSDSKKSKPTSGVHVTRPTTIFVAITIAFVISFLPFLITMLLRNLIRDFEENLSSSLQVFFKFCLKTFFINNAINPVIYGFLSRQFREDVRRLFQGCVCHH</sequence>
<keyword evidence="7 8" id="KW-0807">Transducer</keyword>
<organism evidence="12 13">
    <name type="scientific">Crassostrea virginica</name>
    <name type="common">Eastern oyster</name>
    <dbReference type="NCBI Taxonomy" id="6565"/>
    <lineage>
        <taxon>Eukaryota</taxon>
        <taxon>Metazoa</taxon>
        <taxon>Spiralia</taxon>
        <taxon>Lophotrochozoa</taxon>
        <taxon>Mollusca</taxon>
        <taxon>Bivalvia</taxon>
        <taxon>Autobranchia</taxon>
        <taxon>Pteriomorphia</taxon>
        <taxon>Ostreida</taxon>
        <taxon>Ostreoidea</taxon>
        <taxon>Ostreidae</taxon>
        <taxon>Crassostrea</taxon>
    </lineage>
</organism>
<keyword evidence="5 10" id="KW-0472">Membrane</keyword>
<keyword evidence="3 10" id="KW-1133">Transmembrane helix</keyword>
<feature type="transmembrane region" description="Helical" evidence="10">
    <location>
        <begin position="78"/>
        <end position="96"/>
    </location>
</feature>
<feature type="transmembrane region" description="Helical" evidence="10">
    <location>
        <begin position="345"/>
        <end position="367"/>
    </location>
</feature>
<feature type="region of interest" description="Disordered" evidence="9">
    <location>
        <begin position="267"/>
        <end position="298"/>
    </location>
</feature>
<dbReference type="OrthoDB" id="8889623at2759"/>
<dbReference type="Gene3D" id="1.20.1070.10">
    <property type="entry name" value="Rhodopsin 7-helix transmembrane proteins"/>
    <property type="match status" value="1"/>
</dbReference>
<evidence type="ECO:0000313" key="14">
    <source>
        <dbReference type="RefSeq" id="XP_022286764.1"/>
    </source>
</evidence>
<dbReference type="KEGG" id="cvn:111099668"/>
<feature type="compositionally biased region" description="Polar residues" evidence="9">
    <location>
        <begin position="267"/>
        <end position="279"/>
    </location>
</feature>
<name>A0A8B8A828_CRAVI</name>
<dbReference type="SMART" id="SM01381">
    <property type="entry name" value="7TM_GPCR_Srsx"/>
    <property type="match status" value="1"/>
</dbReference>
<evidence type="ECO:0000256" key="5">
    <source>
        <dbReference type="ARBA" id="ARBA00023136"/>
    </source>
</evidence>
<keyword evidence="2 8" id="KW-0812">Transmembrane</keyword>
<dbReference type="RefSeq" id="XP_022286763.1">
    <property type="nucleotide sequence ID" value="XM_022431055.1"/>
</dbReference>
<feature type="transmembrane region" description="Helical" evidence="10">
    <location>
        <begin position="116"/>
        <end position="136"/>
    </location>
</feature>
<dbReference type="GeneID" id="111099668"/>
<feature type="domain" description="G-protein coupled receptors family 1 profile" evidence="11">
    <location>
        <begin position="58"/>
        <end position="364"/>
    </location>
</feature>
<dbReference type="PROSITE" id="PS50262">
    <property type="entry name" value="G_PROTEIN_RECEP_F1_2"/>
    <property type="match status" value="1"/>
</dbReference>
<comment type="subcellular location">
    <subcellularLocation>
        <location evidence="1">Membrane</location>
        <topology evidence="1">Multi-pass membrane protein</topology>
    </subcellularLocation>
</comment>
<evidence type="ECO:0000259" key="11">
    <source>
        <dbReference type="PROSITE" id="PS50262"/>
    </source>
</evidence>
<dbReference type="CDD" id="cd00637">
    <property type="entry name" value="7tm_classA_rhodopsin-like"/>
    <property type="match status" value="1"/>
</dbReference>
<dbReference type="PANTHER" id="PTHR24243:SF208">
    <property type="entry name" value="PYROKININ-1 RECEPTOR"/>
    <property type="match status" value="1"/>
</dbReference>
<dbReference type="Proteomes" id="UP000694844">
    <property type="component" value="Chromosome 6"/>
</dbReference>
<proteinExistence type="inferred from homology"/>
<evidence type="ECO:0000256" key="9">
    <source>
        <dbReference type="SAM" id="MobiDB-lite"/>
    </source>
</evidence>